<dbReference type="AlphaFoldDB" id="A0A9N9VP75"/>
<name>A0A9N9VP75_9HYPO</name>
<evidence type="ECO:0000256" key="1">
    <source>
        <dbReference type="SAM" id="MobiDB-lite"/>
    </source>
</evidence>
<accession>A0A9N9VP75</accession>
<keyword evidence="3" id="KW-1185">Reference proteome</keyword>
<dbReference type="OrthoDB" id="10288228at2759"/>
<gene>
    <name evidence="2" type="ORF">CRHIZ90672A_00016378</name>
</gene>
<protein>
    <submittedName>
        <fullName evidence="2">Uncharacterized protein</fullName>
    </submittedName>
</protein>
<dbReference type="Proteomes" id="UP000696573">
    <property type="component" value="Unassembled WGS sequence"/>
</dbReference>
<feature type="region of interest" description="Disordered" evidence="1">
    <location>
        <begin position="18"/>
        <end position="40"/>
    </location>
</feature>
<proteinExistence type="predicted"/>
<evidence type="ECO:0000313" key="2">
    <source>
        <dbReference type="EMBL" id="CAH0025890.1"/>
    </source>
</evidence>
<dbReference type="EMBL" id="CABFNQ020000716">
    <property type="protein sequence ID" value="CAH0025890.1"/>
    <property type="molecule type" value="Genomic_DNA"/>
</dbReference>
<reference evidence="2" key="1">
    <citation type="submission" date="2021-10" db="EMBL/GenBank/DDBJ databases">
        <authorList>
            <person name="Piombo E."/>
        </authorList>
    </citation>
    <scope>NUCLEOTIDE SEQUENCE</scope>
</reference>
<comment type="caution">
    <text evidence="2">The sequence shown here is derived from an EMBL/GenBank/DDBJ whole genome shotgun (WGS) entry which is preliminary data.</text>
</comment>
<evidence type="ECO:0000313" key="3">
    <source>
        <dbReference type="Proteomes" id="UP000696573"/>
    </source>
</evidence>
<sequence>MPSPLSESSQFAIVLEAGAECPDRDGDEQQEGVGGRPLHTMRERMQRSNAVGFAGRPYRVGSRPGQSKTWMARWDMGWPLTGRSGVMEVAGLSDSCMLVGGWMVDGQKHRAGMGDEGGVDESRLVHAFASHREL</sequence>
<organism evidence="2 3">
    <name type="scientific">Clonostachys rhizophaga</name>
    <dbReference type="NCBI Taxonomy" id="160324"/>
    <lineage>
        <taxon>Eukaryota</taxon>
        <taxon>Fungi</taxon>
        <taxon>Dikarya</taxon>
        <taxon>Ascomycota</taxon>
        <taxon>Pezizomycotina</taxon>
        <taxon>Sordariomycetes</taxon>
        <taxon>Hypocreomycetidae</taxon>
        <taxon>Hypocreales</taxon>
        <taxon>Bionectriaceae</taxon>
        <taxon>Clonostachys</taxon>
    </lineage>
</organism>